<dbReference type="InterPro" id="IPR018062">
    <property type="entry name" value="HTH_AraC-typ_CS"/>
</dbReference>
<dbReference type="SMART" id="SM00342">
    <property type="entry name" value="HTH_ARAC"/>
    <property type="match status" value="1"/>
</dbReference>
<evidence type="ECO:0000256" key="2">
    <source>
        <dbReference type="ARBA" id="ARBA00023125"/>
    </source>
</evidence>
<sequence length="288" mass="33618">MQWLKKFSKAIEYIEENLDGDISYEKAAQIACCSTNYFQRMFAYVTGITLVEYIRRRKMTQASFELQSQDVKVLDVALKYGYTSPTAFNRAFQSVHGISPVVAKSQGCMLRAYPPIKFSIQIEGGSDMTYKIEEKSPIRLVGVRIPLTYNMDENYKSIPEFWENTKKSQIFQQILNLNNNVEKNIFGISLYNKSNEIFYYIATETDKPAPKGMYEFEIPSTMWVVFENNGPFKESIQNIYKRFFMEWLPFSGYKHSEIADIEVYPFVAEKSNCGYSEIWMSIKKERND</sequence>
<dbReference type="Gene3D" id="3.20.80.10">
    <property type="entry name" value="Regulatory factor, effector binding domain"/>
    <property type="match status" value="1"/>
</dbReference>
<organism evidence="5 6">
    <name type="scientific">Eubacterium multiforme</name>
    <dbReference type="NCBI Taxonomy" id="83339"/>
    <lineage>
        <taxon>Bacteria</taxon>
        <taxon>Bacillati</taxon>
        <taxon>Bacillota</taxon>
        <taxon>Clostridia</taxon>
        <taxon>Eubacteriales</taxon>
        <taxon>Eubacteriaceae</taxon>
        <taxon>Eubacterium</taxon>
    </lineage>
</organism>
<evidence type="ECO:0000259" key="4">
    <source>
        <dbReference type="PROSITE" id="PS01124"/>
    </source>
</evidence>
<dbReference type="InterPro" id="IPR018060">
    <property type="entry name" value="HTH_AraC"/>
</dbReference>
<accession>A0ABT9UVC7</accession>
<gene>
    <name evidence="5" type="ORF">J2S18_002210</name>
</gene>
<dbReference type="InterPro" id="IPR029442">
    <property type="entry name" value="GyrI-like"/>
</dbReference>
<dbReference type="PANTHER" id="PTHR47504:SF5">
    <property type="entry name" value="RIGHT ORIGIN-BINDING PROTEIN"/>
    <property type="match status" value="1"/>
</dbReference>
<dbReference type="EMBL" id="JAUSUF010000008">
    <property type="protein sequence ID" value="MDQ0150267.1"/>
    <property type="molecule type" value="Genomic_DNA"/>
</dbReference>
<feature type="domain" description="HTH araC/xylS-type" evidence="4">
    <location>
        <begin position="8"/>
        <end position="106"/>
    </location>
</feature>
<evidence type="ECO:0000256" key="1">
    <source>
        <dbReference type="ARBA" id="ARBA00023015"/>
    </source>
</evidence>
<dbReference type="Proteomes" id="UP001228504">
    <property type="component" value="Unassembled WGS sequence"/>
</dbReference>
<keyword evidence="3" id="KW-0804">Transcription</keyword>
<dbReference type="SUPFAM" id="SSF55136">
    <property type="entry name" value="Probable bacterial effector-binding domain"/>
    <property type="match status" value="1"/>
</dbReference>
<comment type="caution">
    <text evidence="5">The sequence shown here is derived from an EMBL/GenBank/DDBJ whole genome shotgun (WGS) entry which is preliminary data.</text>
</comment>
<dbReference type="InterPro" id="IPR011256">
    <property type="entry name" value="Reg_factor_effector_dom_sf"/>
</dbReference>
<keyword evidence="1" id="KW-0805">Transcription regulation</keyword>
<dbReference type="Gene3D" id="1.10.10.60">
    <property type="entry name" value="Homeodomain-like"/>
    <property type="match status" value="2"/>
</dbReference>
<reference evidence="5 6" key="1">
    <citation type="submission" date="2023-07" db="EMBL/GenBank/DDBJ databases">
        <title>Genomic Encyclopedia of Type Strains, Phase IV (KMG-IV): sequencing the most valuable type-strain genomes for metagenomic binning, comparative biology and taxonomic classification.</title>
        <authorList>
            <person name="Goeker M."/>
        </authorList>
    </citation>
    <scope>NUCLEOTIDE SEQUENCE [LARGE SCALE GENOMIC DNA]</scope>
    <source>
        <strain evidence="5 6">DSM 20694</strain>
    </source>
</reference>
<dbReference type="InterPro" id="IPR050959">
    <property type="entry name" value="MarA-like"/>
</dbReference>
<dbReference type="PROSITE" id="PS00041">
    <property type="entry name" value="HTH_ARAC_FAMILY_1"/>
    <property type="match status" value="1"/>
</dbReference>
<dbReference type="PROSITE" id="PS01124">
    <property type="entry name" value="HTH_ARAC_FAMILY_2"/>
    <property type="match status" value="1"/>
</dbReference>
<dbReference type="SMART" id="SM00871">
    <property type="entry name" value="AraC_E_bind"/>
    <property type="match status" value="1"/>
</dbReference>
<dbReference type="InterPro" id="IPR010499">
    <property type="entry name" value="AraC_E-bd"/>
</dbReference>
<evidence type="ECO:0000256" key="3">
    <source>
        <dbReference type="ARBA" id="ARBA00023163"/>
    </source>
</evidence>
<keyword evidence="2" id="KW-0238">DNA-binding</keyword>
<evidence type="ECO:0000313" key="6">
    <source>
        <dbReference type="Proteomes" id="UP001228504"/>
    </source>
</evidence>
<name>A0ABT9UVC7_9FIRM</name>
<evidence type="ECO:0000313" key="5">
    <source>
        <dbReference type="EMBL" id="MDQ0150267.1"/>
    </source>
</evidence>
<dbReference type="InterPro" id="IPR009057">
    <property type="entry name" value="Homeodomain-like_sf"/>
</dbReference>
<dbReference type="RefSeq" id="WP_307486858.1">
    <property type="nucleotide sequence ID" value="NZ_JAUSUF010000008.1"/>
</dbReference>
<dbReference type="PANTHER" id="PTHR47504">
    <property type="entry name" value="RIGHT ORIGIN-BINDING PROTEIN"/>
    <property type="match status" value="1"/>
</dbReference>
<dbReference type="SUPFAM" id="SSF46689">
    <property type="entry name" value="Homeodomain-like"/>
    <property type="match status" value="2"/>
</dbReference>
<dbReference type="Pfam" id="PF12833">
    <property type="entry name" value="HTH_18"/>
    <property type="match status" value="1"/>
</dbReference>
<protein>
    <submittedName>
        <fullName evidence="5">AraC family transcriptional regulator</fullName>
    </submittedName>
</protein>
<keyword evidence="6" id="KW-1185">Reference proteome</keyword>
<proteinExistence type="predicted"/>
<dbReference type="Pfam" id="PF06445">
    <property type="entry name" value="GyrI-like"/>
    <property type="match status" value="1"/>
</dbReference>